<gene>
    <name evidence="2" type="ORF">METZ01_LOCUS410359</name>
</gene>
<evidence type="ECO:0000313" key="2">
    <source>
        <dbReference type="EMBL" id="SVD57505.1"/>
    </source>
</evidence>
<evidence type="ECO:0000256" key="1">
    <source>
        <dbReference type="SAM" id="MobiDB-lite"/>
    </source>
</evidence>
<proteinExistence type="predicted"/>
<feature type="compositionally biased region" description="Basic and acidic residues" evidence="1">
    <location>
        <begin position="24"/>
        <end position="65"/>
    </location>
</feature>
<feature type="compositionally biased region" description="Polar residues" evidence="1">
    <location>
        <begin position="87"/>
        <end position="96"/>
    </location>
</feature>
<feature type="non-terminal residue" evidence="2">
    <location>
        <position position="96"/>
    </location>
</feature>
<dbReference type="EMBL" id="UINC01159428">
    <property type="protein sequence ID" value="SVD57505.1"/>
    <property type="molecule type" value="Genomic_DNA"/>
</dbReference>
<name>A0A382WGQ1_9ZZZZ</name>
<accession>A0A382WGQ1</accession>
<dbReference type="AlphaFoldDB" id="A0A382WGQ1"/>
<protein>
    <submittedName>
        <fullName evidence="2">Uncharacterized protein</fullName>
    </submittedName>
</protein>
<organism evidence="2">
    <name type="scientific">marine metagenome</name>
    <dbReference type="NCBI Taxonomy" id="408172"/>
    <lineage>
        <taxon>unclassified sequences</taxon>
        <taxon>metagenomes</taxon>
        <taxon>ecological metagenomes</taxon>
    </lineage>
</organism>
<feature type="region of interest" description="Disordered" evidence="1">
    <location>
        <begin position="24"/>
        <end position="96"/>
    </location>
</feature>
<sequence>MGGIMTNVYLHALGPETLQARRSLEIGARDPMTHGGKHLSDSTHPRAPDADHVNLGRNGQVRESDGITPRIVSPDDVHDSWVPKPSPTTDAITATT</sequence>
<reference evidence="2" key="1">
    <citation type="submission" date="2018-05" db="EMBL/GenBank/DDBJ databases">
        <authorList>
            <person name="Lanie J.A."/>
            <person name="Ng W.-L."/>
            <person name="Kazmierczak K.M."/>
            <person name="Andrzejewski T.M."/>
            <person name="Davidsen T.M."/>
            <person name="Wayne K.J."/>
            <person name="Tettelin H."/>
            <person name="Glass J.I."/>
            <person name="Rusch D."/>
            <person name="Podicherti R."/>
            <person name="Tsui H.-C.T."/>
            <person name="Winkler M.E."/>
        </authorList>
    </citation>
    <scope>NUCLEOTIDE SEQUENCE</scope>
</reference>